<dbReference type="PANTHER" id="PTHR20854">
    <property type="entry name" value="INOSITOL MONOPHOSPHATASE"/>
    <property type="match status" value="1"/>
</dbReference>
<dbReference type="SUPFAM" id="SSF56655">
    <property type="entry name" value="Carbohydrate phosphatase"/>
    <property type="match status" value="1"/>
</dbReference>
<dbReference type="GO" id="GO:0007165">
    <property type="term" value="P:signal transduction"/>
    <property type="evidence" value="ECO:0007669"/>
    <property type="project" value="TreeGrafter"/>
</dbReference>
<dbReference type="Pfam" id="PF00459">
    <property type="entry name" value="Inositol_P"/>
    <property type="match status" value="1"/>
</dbReference>
<proteinExistence type="inferred from homology"/>
<dbReference type="GO" id="GO:0006020">
    <property type="term" value="P:inositol metabolic process"/>
    <property type="evidence" value="ECO:0007669"/>
    <property type="project" value="TreeGrafter"/>
</dbReference>
<dbReference type="AlphaFoldDB" id="A0A4P7QGJ6"/>
<dbReference type="GO" id="GO:0046854">
    <property type="term" value="P:phosphatidylinositol phosphate biosynthetic process"/>
    <property type="evidence" value="ECO:0007669"/>
    <property type="project" value="InterPro"/>
</dbReference>
<organism evidence="9 10">
    <name type="scientific">Corynebacterium endometrii</name>
    <dbReference type="NCBI Taxonomy" id="2488819"/>
    <lineage>
        <taxon>Bacteria</taxon>
        <taxon>Bacillati</taxon>
        <taxon>Actinomycetota</taxon>
        <taxon>Actinomycetes</taxon>
        <taxon>Mycobacteriales</taxon>
        <taxon>Corynebacteriaceae</taxon>
        <taxon>Corynebacterium</taxon>
    </lineage>
</organism>
<evidence type="ECO:0000256" key="4">
    <source>
        <dbReference type="ARBA" id="ARBA00022723"/>
    </source>
</evidence>
<keyword evidence="4 7" id="KW-0479">Metal-binding</keyword>
<name>A0A4P7QGJ6_9CORY</name>
<evidence type="ECO:0000256" key="1">
    <source>
        <dbReference type="ARBA" id="ARBA00001033"/>
    </source>
</evidence>
<feature type="binding site" evidence="7">
    <location>
        <position position="111"/>
    </location>
    <ligand>
        <name>Mg(2+)</name>
        <dbReference type="ChEBI" id="CHEBI:18420"/>
        <label>1</label>
        <note>catalytic</note>
    </ligand>
</feature>
<reference evidence="9 10" key="1">
    <citation type="submission" date="2019-04" db="EMBL/GenBank/DDBJ databases">
        <title>Corynebacterium endometrii sp. nov., isolated from the uterus of a cow with endometritis.</title>
        <authorList>
            <person name="Ballas P."/>
            <person name="Ruckert C."/>
            <person name="Wagener K."/>
            <person name="Drillich M."/>
            <person name="Kaempfer P."/>
            <person name="Busse H.-J."/>
            <person name="Ehling-Schulz M."/>
        </authorList>
    </citation>
    <scope>NUCLEOTIDE SEQUENCE [LARGE SCALE GENOMIC DNA]</scope>
    <source>
        <strain evidence="9 10">LMM-1653</strain>
    </source>
</reference>
<dbReference type="Gene3D" id="3.30.540.10">
    <property type="entry name" value="Fructose-1,6-Bisphosphatase, subunit A, domain 1"/>
    <property type="match status" value="1"/>
</dbReference>
<dbReference type="KEGG" id="cee:CENDO_06530"/>
<dbReference type="InterPro" id="IPR000760">
    <property type="entry name" value="Inositol_monophosphatase-like"/>
</dbReference>
<accession>A0A4P7QGJ6</accession>
<dbReference type="InterPro" id="IPR033942">
    <property type="entry name" value="IMPase"/>
</dbReference>
<comment type="catalytic activity">
    <reaction evidence="1 8">
        <text>a myo-inositol phosphate + H2O = myo-inositol + phosphate</text>
        <dbReference type="Rhea" id="RHEA:24056"/>
        <dbReference type="ChEBI" id="CHEBI:15377"/>
        <dbReference type="ChEBI" id="CHEBI:17268"/>
        <dbReference type="ChEBI" id="CHEBI:43474"/>
        <dbReference type="ChEBI" id="CHEBI:84139"/>
        <dbReference type="EC" id="3.1.3.25"/>
    </reaction>
</comment>
<evidence type="ECO:0000256" key="8">
    <source>
        <dbReference type="RuleBase" id="RU364068"/>
    </source>
</evidence>
<comment type="cofactor">
    <cofactor evidence="2 7 8">
        <name>Mg(2+)</name>
        <dbReference type="ChEBI" id="CHEBI:18420"/>
    </cofactor>
</comment>
<evidence type="ECO:0000313" key="9">
    <source>
        <dbReference type="EMBL" id="QCB28580.1"/>
    </source>
</evidence>
<evidence type="ECO:0000256" key="5">
    <source>
        <dbReference type="ARBA" id="ARBA00022801"/>
    </source>
</evidence>
<feature type="binding site" evidence="7">
    <location>
        <position position="114"/>
    </location>
    <ligand>
        <name>Mg(2+)</name>
        <dbReference type="ChEBI" id="CHEBI:18420"/>
        <label>1</label>
        <note>catalytic</note>
    </ligand>
</feature>
<dbReference type="PROSITE" id="PS00630">
    <property type="entry name" value="IMP_2"/>
    <property type="match status" value="1"/>
</dbReference>
<dbReference type="EMBL" id="CP039247">
    <property type="protein sequence ID" value="QCB28580.1"/>
    <property type="molecule type" value="Genomic_DNA"/>
</dbReference>
<comment type="similarity">
    <text evidence="3 8">Belongs to the inositol monophosphatase superfamily.</text>
</comment>
<dbReference type="GO" id="GO:0046872">
    <property type="term" value="F:metal ion binding"/>
    <property type="evidence" value="ECO:0007669"/>
    <property type="project" value="UniProtKB-KW"/>
</dbReference>
<dbReference type="GO" id="GO:0008934">
    <property type="term" value="F:inositol monophosphate 1-phosphatase activity"/>
    <property type="evidence" value="ECO:0007669"/>
    <property type="project" value="InterPro"/>
</dbReference>
<keyword evidence="5 8" id="KW-0378">Hydrolase</keyword>
<dbReference type="PROSITE" id="PS00629">
    <property type="entry name" value="IMP_1"/>
    <property type="match status" value="1"/>
</dbReference>
<evidence type="ECO:0000313" key="10">
    <source>
        <dbReference type="Proteomes" id="UP000296352"/>
    </source>
</evidence>
<dbReference type="PRINTS" id="PR00377">
    <property type="entry name" value="IMPHPHTASES"/>
</dbReference>
<keyword evidence="10" id="KW-1185">Reference proteome</keyword>
<dbReference type="PANTHER" id="PTHR20854:SF4">
    <property type="entry name" value="INOSITOL-1-MONOPHOSPHATASE-RELATED"/>
    <property type="match status" value="1"/>
</dbReference>
<dbReference type="RefSeq" id="WP_246014196.1">
    <property type="nucleotide sequence ID" value="NZ_CP039247.1"/>
</dbReference>
<dbReference type="InterPro" id="IPR020583">
    <property type="entry name" value="Inositol_monoP_metal-BS"/>
</dbReference>
<dbReference type="Gene3D" id="3.40.190.80">
    <property type="match status" value="1"/>
</dbReference>
<evidence type="ECO:0000256" key="2">
    <source>
        <dbReference type="ARBA" id="ARBA00001946"/>
    </source>
</evidence>
<evidence type="ECO:0000256" key="6">
    <source>
        <dbReference type="ARBA" id="ARBA00022842"/>
    </source>
</evidence>
<feature type="binding site" evidence="7">
    <location>
        <position position="95"/>
    </location>
    <ligand>
        <name>Mg(2+)</name>
        <dbReference type="ChEBI" id="CHEBI:18420"/>
        <label>1</label>
        <note>catalytic</note>
    </ligand>
</feature>
<evidence type="ECO:0000256" key="7">
    <source>
        <dbReference type="PIRSR" id="PIRSR600760-2"/>
    </source>
</evidence>
<dbReference type="CDD" id="cd01639">
    <property type="entry name" value="IMPase"/>
    <property type="match status" value="1"/>
</dbReference>
<dbReference type="Proteomes" id="UP000296352">
    <property type="component" value="Chromosome"/>
</dbReference>
<gene>
    <name evidence="9" type="primary">suhB2</name>
    <name evidence="9" type="ORF">CENDO_06530</name>
</gene>
<sequence length="300" mass="32001">MENPQPKERAKRETPSMPFSVDLVELRDLASSVVLEAVDLIGSMRSRFERAEGLGAHSTTKSSEVDPVTEVDTASERFIVDTLLRARPGDGVLGEEGASIEGSSGVTWIVDPIDGTVNFLYGLEEYAVSVGAVVDGQLAVGVVANAARATLYRAARGHGAQLIRDRHVIRELHCREEKDPALALVATGFSYSAQRRALQAQVLTRVLPQVRDIRRMGAAALDLCRVAEGTVDAYYEHGINAWDYAAGAVIAREAGAIVHEPGIATAGKEGMVTWAASGELAHNFEEILKGCGGLEPIPGS</sequence>
<protein>
    <recommendedName>
        <fullName evidence="8">Inositol-1-monophosphatase</fullName>
        <ecNumber evidence="8">3.1.3.25</ecNumber>
    </recommendedName>
</protein>
<evidence type="ECO:0000256" key="3">
    <source>
        <dbReference type="ARBA" id="ARBA00009759"/>
    </source>
</evidence>
<dbReference type="InterPro" id="IPR020550">
    <property type="entry name" value="Inositol_monophosphatase_CS"/>
</dbReference>
<dbReference type="EC" id="3.1.3.25" evidence="8"/>
<keyword evidence="6 7" id="KW-0460">Magnesium</keyword>
<feature type="binding site" evidence="7">
    <location>
        <position position="243"/>
    </location>
    <ligand>
        <name>Mg(2+)</name>
        <dbReference type="ChEBI" id="CHEBI:18420"/>
        <label>1</label>
        <note>catalytic</note>
    </ligand>
</feature>
<feature type="binding site" evidence="7">
    <location>
        <position position="113"/>
    </location>
    <ligand>
        <name>Mg(2+)</name>
        <dbReference type="ChEBI" id="CHEBI:18420"/>
        <label>1</label>
        <note>catalytic</note>
    </ligand>
</feature>